<dbReference type="Pfam" id="PF07503">
    <property type="entry name" value="zf-HYPF"/>
    <property type="match status" value="2"/>
</dbReference>
<comment type="pathway">
    <text evidence="1 8">Protein modification; [NiFe] hydrogenase maturation.</text>
</comment>
<dbReference type="PANTHER" id="PTHR42959">
    <property type="entry name" value="CARBAMOYLTRANSFERASE"/>
    <property type="match status" value="1"/>
</dbReference>
<dbReference type="UniPathway" id="UPA00335"/>
<dbReference type="InterPro" id="IPR041440">
    <property type="entry name" value="HypF_C"/>
</dbReference>
<dbReference type="Proteomes" id="UP000468901">
    <property type="component" value="Unassembled WGS sequence"/>
</dbReference>
<comment type="function">
    <text evidence="8">Involved in the maturation of [NiFe] hydrogenases. Along with HypE, it catalyzes the synthesis of the CN ligands of the active site iron of [NiFe]-hydrogenases. HypF functions as a carbamoyl transferase using carbamoylphosphate as a substrate and transferring the carboxamido moiety in an ATP-dependent reaction to the thiolate of the C-terminal cysteine of HypE yielding a protein-S-carboxamide.</text>
</comment>
<keyword evidence="9" id="KW-0378">Hydrolase</keyword>
<dbReference type="Pfam" id="PF00708">
    <property type="entry name" value="Acylphosphatase"/>
    <property type="match status" value="1"/>
</dbReference>
<dbReference type="EMBL" id="WESC01000014">
    <property type="protein sequence ID" value="KAB7739036.1"/>
    <property type="molecule type" value="Genomic_DNA"/>
</dbReference>
<dbReference type="Pfam" id="PF01300">
    <property type="entry name" value="Sua5_yciO_yrdC"/>
    <property type="match status" value="1"/>
</dbReference>
<dbReference type="GO" id="GO:0008270">
    <property type="term" value="F:zinc ion binding"/>
    <property type="evidence" value="ECO:0007669"/>
    <property type="project" value="UniProtKB-KW"/>
</dbReference>
<evidence type="ECO:0000259" key="11">
    <source>
        <dbReference type="PROSITE" id="PS51163"/>
    </source>
</evidence>
<dbReference type="InterPro" id="IPR011125">
    <property type="entry name" value="Znf_HypF"/>
</dbReference>
<evidence type="ECO:0000256" key="6">
    <source>
        <dbReference type="ARBA" id="ARBA00022833"/>
    </source>
</evidence>
<evidence type="ECO:0000313" key="13">
    <source>
        <dbReference type="Proteomes" id="UP000468901"/>
    </source>
</evidence>
<dbReference type="Gene3D" id="3.30.110.120">
    <property type="match status" value="1"/>
</dbReference>
<dbReference type="SUPFAM" id="SSF55821">
    <property type="entry name" value="YrdC/RibB"/>
    <property type="match status" value="1"/>
</dbReference>
<feature type="domain" description="Acylphosphatase-like" evidence="10">
    <location>
        <begin position="1"/>
        <end position="83"/>
    </location>
</feature>
<evidence type="ECO:0000256" key="3">
    <source>
        <dbReference type="ARBA" id="ARBA00022598"/>
    </source>
</evidence>
<keyword evidence="12" id="KW-0808">Transferase</keyword>
<protein>
    <recommendedName>
        <fullName evidence="8">Carbamoyltransferase HypF</fullName>
        <ecNumber evidence="8">6.2.-.-</ecNumber>
    </recommendedName>
</protein>
<evidence type="ECO:0000256" key="8">
    <source>
        <dbReference type="PIRNR" id="PIRNR006256"/>
    </source>
</evidence>
<dbReference type="Gene3D" id="3.30.420.40">
    <property type="match status" value="1"/>
</dbReference>
<dbReference type="SUPFAM" id="SSF54975">
    <property type="entry name" value="Acylphosphatase/BLUF domain-like"/>
    <property type="match status" value="1"/>
</dbReference>
<keyword evidence="5" id="KW-0863">Zinc-finger</keyword>
<evidence type="ECO:0000256" key="7">
    <source>
        <dbReference type="ARBA" id="ARBA00048220"/>
    </source>
</evidence>
<dbReference type="NCBIfam" id="TIGR00143">
    <property type="entry name" value="hypF"/>
    <property type="match status" value="1"/>
</dbReference>
<dbReference type="AlphaFoldDB" id="A0A6N6VFM3"/>
<organism evidence="12 13">
    <name type="scientific">Parvibaculum sedimenti</name>
    <dbReference type="NCBI Taxonomy" id="2608632"/>
    <lineage>
        <taxon>Bacteria</taxon>
        <taxon>Pseudomonadati</taxon>
        <taxon>Pseudomonadota</taxon>
        <taxon>Alphaproteobacteria</taxon>
        <taxon>Hyphomicrobiales</taxon>
        <taxon>Parvibaculaceae</taxon>
        <taxon>Parvibaculum</taxon>
    </lineage>
</organism>
<feature type="domain" description="YrdC-like" evidence="11">
    <location>
        <begin position="194"/>
        <end position="379"/>
    </location>
</feature>
<dbReference type="InterPro" id="IPR017945">
    <property type="entry name" value="DHBP_synth_RibB-like_a/b_dom"/>
</dbReference>
<dbReference type="Gene3D" id="3.30.420.360">
    <property type="match status" value="1"/>
</dbReference>
<dbReference type="GO" id="GO:0051604">
    <property type="term" value="P:protein maturation"/>
    <property type="evidence" value="ECO:0007669"/>
    <property type="project" value="TreeGrafter"/>
</dbReference>
<keyword evidence="6" id="KW-0862">Zinc</keyword>
<dbReference type="InterPro" id="IPR036046">
    <property type="entry name" value="Acylphosphatase-like_dom_sf"/>
</dbReference>
<dbReference type="GO" id="GO:0003998">
    <property type="term" value="F:acylphosphatase activity"/>
    <property type="evidence" value="ECO:0007669"/>
    <property type="project" value="UniProtKB-EC"/>
</dbReference>
<dbReference type="InterPro" id="IPR017968">
    <property type="entry name" value="Acylphosphatase_CS"/>
</dbReference>
<evidence type="ECO:0000256" key="5">
    <source>
        <dbReference type="ARBA" id="ARBA00022771"/>
    </source>
</evidence>
<gene>
    <name evidence="12" type="primary">hypF</name>
    <name evidence="12" type="ORF">F2P47_14375</name>
</gene>
<dbReference type="Gene3D" id="3.90.870.50">
    <property type="match status" value="1"/>
</dbReference>
<comment type="catalytic activity">
    <reaction evidence="7 8">
        <text>C-terminal L-cysteinyl-[HypE protein] + carbamoyl phosphate + ATP + H2O = C-terminal S-carboxamide-L-cysteinyl-[HypE protein] + AMP + phosphate + diphosphate + H(+)</text>
        <dbReference type="Rhea" id="RHEA:55636"/>
        <dbReference type="Rhea" id="RHEA-COMP:14247"/>
        <dbReference type="Rhea" id="RHEA-COMP:14392"/>
        <dbReference type="ChEBI" id="CHEBI:15377"/>
        <dbReference type="ChEBI" id="CHEBI:15378"/>
        <dbReference type="ChEBI" id="CHEBI:30616"/>
        <dbReference type="ChEBI" id="CHEBI:33019"/>
        <dbReference type="ChEBI" id="CHEBI:43474"/>
        <dbReference type="ChEBI" id="CHEBI:58228"/>
        <dbReference type="ChEBI" id="CHEBI:76913"/>
        <dbReference type="ChEBI" id="CHEBI:139126"/>
        <dbReference type="ChEBI" id="CHEBI:456215"/>
    </reaction>
</comment>
<keyword evidence="4" id="KW-0479">Metal-binding</keyword>
<comment type="caution">
    <text evidence="12">The sequence shown here is derived from an EMBL/GenBank/DDBJ whole genome shotgun (WGS) entry which is preliminary data.</text>
</comment>
<accession>A0A6N6VFM3</accession>
<dbReference type="InterPro" id="IPR055128">
    <property type="entry name" value="HypF_C_2"/>
</dbReference>
<feature type="active site" evidence="9">
    <location>
        <position position="12"/>
    </location>
</feature>
<name>A0A6N6VFM3_9HYPH</name>
<dbReference type="InterPro" id="IPR006070">
    <property type="entry name" value="Sua5-like_dom"/>
</dbReference>
<dbReference type="PROSITE" id="PS51163">
    <property type="entry name" value="YRDC"/>
    <property type="match status" value="1"/>
</dbReference>
<dbReference type="EC" id="6.2.-.-" evidence="8"/>
<dbReference type="InterPro" id="IPR051060">
    <property type="entry name" value="Carbamoyltrans_HypF-like"/>
</dbReference>
<dbReference type="GO" id="GO:0016743">
    <property type="term" value="F:carboxyl- or carbamoyltransferase activity"/>
    <property type="evidence" value="ECO:0007669"/>
    <property type="project" value="UniProtKB-UniRule"/>
</dbReference>
<keyword evidence="3" id="KW-0436">Ligase</keyword>
<dbReference type="Pfam" id="PF17788">
    <property type="entry name" value="HypF_C"/>
    <property type="match status" value="1"/>
</dbReference>
<evidence type="ECO:0000259" key="10">
    <source>
        <dbReference type="PROSITE" id="PS51160"/>
    </source>
</evidence>
<reference evidence="12 13" key="1">
    <citation type="submission" date="2019-09" db="EMBL/GenBank/DDBJ databases">
        <title>Parvibaculum sedimenti sp. nov., isolated from sediment.</title>
        <authorList>
            <person name="Wang Y."/>
        </authorList>
    </citation>
    <scope>NUCLEOTIDE SEQUENCE [LARGE SCALE GENOMIC DNA]</scope>
    <source>
        <strain evidence="12 13">HXT-9</strain>
    </source>
</reference>
<evidence type="ECO:0000256" key="1">
    <source>
        <dbReference type="ARBA" id="ARBA00004711"/>
    </source>
</evidence>
<evidence type="ECO:0000256" key="2">
    <source>
        <dbReference type="ARBA" id="ARBA00008097"/>
    </source>
</evidence>
<dbReference type="PROSITE" id="PS51160">
    <property type="entry name" value="ACYLPHOSPHATASE_3"/>
    <property type="match status" value="1"/>
</dbReference>
<feature type="active site" evidence="9">
    <location>
        <position position="30"/>
    </location>
</feature>
<dbReference type="GO" id="GO:0003725">
    <property type="term" value="F:double-stranded RNA binding"/>
    <property type="evidence" value="ECO:0007669"/>
    <property type="project" value="InterPro"/>
</dbReference>
<dbReference type="Pfam" id="PF22521">
    <property type="entry name" value="HypF_C_2"/>
    <property type="match status" value="1"/>
</dbReference>
<evidence type="ECO:0000256" key="9">
    <source>
        <dbReference type="PROSITE-ProRule" id="PRU00520"/>
    </source>
</evidence>
<evidence type="ECO:0000256" key="4">
    <source>
        <dbReference type="ARBA" id="ARBA00022723"/>
    </source>
</evidence>
<comment type="similarity">
    <text evidence="2 8">Belongs to the carbamoyltransferase HypF family.</text>
</comment>
<comment type="catalytic activity">
    <reaction evidence="9">
        <text>an acyl phosphate + H2O = a carboxylate + phosphate + H(+)</text>
        <dbReference type="Rhea" id="RHEA:14965"/>
        <dbReference type="ChEBI" id="CHEBI:15377"/>
        <dbReference type="ChEBI" id="CHEBI:15378"/>
        <dbReference type="ChEBI" id="CHEBI:29067"/>
        <dbReference type="ChEBI" id="CHEBI:43474"/>
        <dbReference type="ChEBI" id="CHEBI:59918"/>
        <dbReference type="EC" id="3.6.1.7"/>
    </reaction>
</comment>
<dbReference type="InterPro" id="IPR001792">
    <property type="entry name" value="Acylphosphatase-like_dom"/>
</dbReference>
<dbReference type="InterPro" id="IPR004421">
    <property type="entry name" value="Carbamoyltransferase_HypF"/>
</dbReference>
<dbReference type="PIRSF" id="PIRSF006256">
    <property type="entry name" value="CMPcnvr_hdrg_mat"/>
    <property type="match status" value="1"/>
</dbReference>
<keyword evidence="13" id="KW-1185">Reference proteome</keyword>
<dbReference type="PANTHER" id="PTHR42959:SF1">
    <property type="entry name" value="CARBAMOYLTRANSFERASE HYPF"/>
    <property type="match status" value="1"/>
</dbReference>
<dbReference type="PROSITE" id="PS00150">
    <property type="entry name" value="ACYLPHOSPHATASE_1"/>
    <property type="match status" value="1"/>
</dbReference>
<sequence>MIRGAVQGVGFRPFIYRTATRLGVTGHVENTGEGVVVEAEGAPSLLEAFAQALANDAPVQAHVRSVVREVLQPLGSRNFVIRDSVAGRARSAVVLPDIAACDACLAEIFDPANRRHLYPFTNCTDCGPRYSILRDLPYDRARTTMAAFPMCADCAREYADPGDRRFHAEPTACPVCGPQMALWDRDGRVIAADGDAIEEAAGLLRGGGIVAIKGIGGFHLFVDARNGEAVKVLRARKRRPAKPFALMVPSLDDARQLCDVSVDEEALLASSAAPIVLTRRLSGAEVAEEVAPDQRVLGLMLPYAPLHHMLMRSLGFPVVATSGNVSDEPIVTDEHDALQRLHAIADAFLVHDRAIARPAEDSVMRVILGASQAIRRGRGLAPLSLTLDPGVVGECPSVLALGGHLKAAATLLRGTEAIVGAHAGDLGTLDAERRFAATLEDLETLHGMRADIVACDLHPDYATTRIAESLRRPIIRVQHHLAHVASAMAEHALGGPLLGVGWDGTGYGADGAIWGGEFLRVERGEWSRVAHLRPFRLPGSEVAAREPRRAALGMLHEALGAHAVERSDLTPVSAFSAAERVVLGRMLERGVQSPWTTSAGRLFDAFAALLGLVLVASHEGEAAMRLEALAAESEVEGAATMSYPFDIVAPREGPLVIDWVPMLRAVLRDRAAGVARAEIAMRIHVSFAAMIAAVAARLGLGMAVLSGGCFQSRLLTELAAARIEAEGLTVFLARAVPPNDGGLSLGQALWARWTASKEKS</sequence>
<evidence type="ECO:0000313" key="12">
    <source>
        <dbReference type="EMBL" id="KAB7739036.1"/>
    </source>
</evidence>
<dbReference type="GO" id="GO:0016874">
    <property type="term" value="F:ligase activity"/>
    <property type="evidence" value="ECO:0007669"/>
    <property type="project" value="UniProtKB-UniRule"/>
</dbReference>
<proteinExistence type="inferred from homology"/>